<sequence>MGYFKSYSLNLTEDSKPSSTLDAYIKIITSFALSTLIGQAIKIFVEDKVTEDFVIKLEAYKSNKKFYNYLSTEVSKVYKKNPAYKRMTYEDYLQTPLSKKMKAFYNKKDLKTVAKKVKDALAAGTINALVGAMFKFPGGKSMIIPIFYVLNKNHIGLGRSFMYMALEIEGALVLLGLNFGKTGNLFINEVELYSFDENNDIVRVPITRPPVRLYQLTKEDMKKITKKMEEYKNKNTNQNPDQLLVDYIKELRDELC</sequence>
<evidence type="ECO:0000313" key="1">
    <source>
        <dbReference type="EMBL" id="DAF62491.1"/>
    </source>
</evidence>
<accession>A0A8S5THH3</accession>
<reference evidence="1" key="1">
    <citation type="journal article" date="2021" name="Proc. Natl. Acad. Sci. U.S.A.">
        <title>A Catalog of Tens of Thousands of Viruses from Human Metagenomes Reveals Hidden Associations with Chronic Diseases.</title>
        <authorList>
            <person name="Tisza M.J."/>
            <person name="Buck C.B."/>
        </authorList>
    </citation>
    <scope>NUCLEOTIDE SEQUENCE</scope>
    <source>
        <strain evidence="1">CtIty1</strain>
    </source>
</reference>
<name>A0A8S5THH3_9CAUD</name>
<protein>
    <submittedName>
        <fullName evidence="1">Uncharacterized protein</fullName>
    </submittedName>
</protein>
<proteinExistence type="predicted"/>
<organism evidence="1">
    <name type="scientific">Myoviridae sp. ctIty1</name>
    <dbReference type="NCBI Taxonomy" id="2827673"/>
    <lineage>
        <taxon>Viruses</taxon>
        <taxon>Duplodnaviria</taxon>
        <taxon>Heunggongvirae</taxon>
        <taxon>Uroviricota</taxon>
        <taxon>Caudoviricetes</taxon>
    </lineage>
</organism>
<dbReference type="EMBL" id="BK032823">
    <property type="protein sequence ID" value="DAF62491.1"/>
    <property type="molecule type" value="Genomic_DNA"/>
</dbReference>